<feature type="domain" description="Chondroitin proteoglycan 4" evidence="3">
    <location>
        <begin position="43"/>
        <end position="135"/>
    </location>
</feature>
<keyword evidence="5" id="KW-1185">Reference proteome</keyword>
<organism evidence="4 5">
    <name type="scientific">Necator americanus</name>
    <name type="common">Human hookworm</name>
    <dbReference type="NCBI Taxonomy" id="51031"/>
    <lineage>
        <taxon>Eukaryota</taxon>
        <taxon>Metazoa</taxon>
        <taxon>Ecdysozoa</taxon>
        <taxon>Nematoda</taxon>
        <taxon>Chromadorea</taxon>
        <taxon>Rhabditida</taxon>
        <taxon>Rhabditina</taxon>
        <taxon>Rhabditomorpha</taxon>
        <taxon>Strongyloidea</taxon>
        <taxon>Ancylostomatidae</taxon>
        <taxon>Bunostominae</taxon>
        <taxon>Necator</taxon>
    </lineage>
</organism>
<dbReference type="KEGG" id="nai:NECAME_11293"/>
<evidence type="ECO:0000313" key="4">
    <source>
        <dbReference type="EMBL" id="ETN77067.1"/>
    </source>
</evidence>
<dbReference type="OrthoDB" id="5828778at2759"/>
<dbReference type="AlphaFoldDB" id="W2T7U4"/>
<dbReference type="InterPro" id="IPR053123">
    <property type="entry name" value="CPG4-like"/>
</dbReference>
<feature type="region of interest" description="Disordered" evidence="1">
    <location>
        <begin position="275"/>
        <end position="441"/>
    </location>
</feature>
<evidence type="ECO:0000259" key="3">
    <source>
        <dbReference type="Pfam" id="PF15481"/>
    </source>
</evidence>
<protein>
    <recommendedName>
        <fullName evidence="3">Chondroitin proteoglycan 4 domain-containing protein</fullName>
    </recommendedName>
</protein>
<evidence type="ECO:0000256" key="1">
    <source>
        <dbReference type="SAM" id="MobiDB-lite"/>
    </source>
</evidence>
<dbReference type="InterPro" id="IPR029153">
    <property type="entry name" value="CPG4"/>
</dbReference>
<feature type="chain" id="PRO_5004824896" description="Chondroitin proteoglycan 4 domain-containing protein" evidence="2">
    <location>
        <begin position="20"/>
        <end position="441"/>
    </location>
</feature>
<proteinExistence type="predicted"/>
<reference evidence="5" key="1">
    <citation type="journal article" date="2014" name="Nat. Genet.">
        <title>Genome of the human hookworm Necator americanus.</title>
        <authorList>
            <person name="Tang Y.T."/>
            <person name="Gao X."/>
            <person name="Rosa B.A."/>
            <person name="Abubucker S."/>
            <person name="Hallsworth-Pepin K."/>
            <person name="Martin J."/>
            <person name="Tyagi R."/>
            <person name="Heizer E."/>
            <person name="Zhang X."/>
            <person name="Bhonagiri-Palsikar V."/>
            <person name="Minx P."/>
            <person name="Warren W.C."/>
            <person name="Wang Q."/>
            <person name="Zhan B."/>
            <person name="Hotez P.J."/>
            <person name="Sternberg P.W."/>
            <person name="Dougall A."/>
            <person name="Gaze S.T."/>
            <person name="Mulvenna J."/>
            <person name="Sotillo J."/>
            <person name="Ranganathan S."/>
            <person name="Rabelo E.M."/>
            <person name="Wilson R.K."/>
            <person name="Felgner P.L."/>
            <person name="Bethony J."/>
            <person name="Hawdon J.M."/>
            <person name="Gasser R.B."/>
            <person name="Loukas A."/>
            <person name="Mitreva M."/>
        </authorList>
    </citation>
    <scope>NUCLEOTIDE SEQUENCE [LARGE SCALE GENOMIC DNA]</scope>
</reference>
<evidence type="ECO:0000313" key="5">
    <source>
        <dbReference type="Proteomes" id="UP000053676"/>
    </source>
</evidence>
<sequence>MKSLTWTVLLISLLGCCFALRPLSRIHWFDVPVVVGASGLPRCAHNCLSDLFMKAAEFITLKDPIDKFKELCTIYNNASSCVAEQEDCFRGSTFEFAFRGIHELCNEREEELEPFGECLERRTEESLQVCDEMCTFTDSLIALSMKENVRRIAHIQSNHELLIWELAPICSSTGCMAACLAEELNAECGEPSGSIIVEALLRPLISTSIILRERVLVLSLPHNSNSPKNVTISPFGHRRRQLFHPRRRGFGKFIRRPSVSIGEAEGIVVIAAGSARGARTGRSAENEQNRLAAQPKHAPAVRQEHQTAPPQEKKQPKKESKKQRPGQQPAPRPGPQPKPAPQRRPVPQPVPQPRPAPQPAPQPRPVPQPAPQPRPVPQPAPRPRPVPQPAPQPRPVPQPAPHPGPQPQPGPQPRPQPQLAPQSRRNVWHSLIQIQRNSPLD</sequence>
<feature type="compositionally biased region" description="Polar residues" evidence="1">
    <location>
        <begin position="432"/>
        <end position="441"/>
    </location>
</feature>
<dbReference type="Pfam" id="PF15481">
    <property type="entry name" value="CPG4"/>
    <property type="match status" value="1"/>
</dbReference>
<dbReference type="PANTHER" id="PTHR37442">
    <property type="entry name" value="F18A1.7 PROTEIN-RELATED"/>
    <property type="match status" value="1"/>
</dbReference>
<feature type="signal peptide" evidence="2">
    <location>
        <begin position="1"/>
        <end position="19"/>
    </location>
</feature>
<dbReference type="EMBL" id="KI660195">
    <property type="protein sequence ID" value="ETN77067.1"/>
    <property type="molecule type" value="Genomic_DNA"/>
</dbReference>
<accession>W2T7U4</accession>
<feature type="compositionally biased region" description="Pro residues" evidence="1">
    <location>
        <begin position="328"/>
        <end position="418"/>
    </location>
</feature>
<keyword evidence="2" id="KW-0732">Signal</keyword>
<gene>
    <name evidence="4" type="ORF">NECAME_11293</name>
</gene>
<dbReference type="PANTHER" id="PTHR37442:SF1">
    <property type="entry name" value="CHONDROITIN PROTEOGLYCAN 4 DOMAIN-CONTAINING PROTEIN"/>
    <property type="match status" value="1"/>
</dbReference>
<dbReference type="Proteomes" id="UP000053676">
    <property type="component" value="Unassembled WGS sequence"/>
</dbReference>
<dbReference type="STRING" id="51031.W2T7U4"/>
<evidence type="ECO:0000256" key="2">
    <source>
        <dbReference type="SAM" id="SignalP"/>
    </source>
</evidence>
<name>W2T7U4_NECAM</name>
<dbReference type="PROSITE" id="PS51257">
    <property type="entry name" value="PROKAR_LIPOPROTEIN"/>
    <property type="match status" value="1"/>
</dbReference>